<protein>
    <recommendedName>
        <fullName evidence="4">DUF2868 domain-containing protein</fullName>
    </recommendedName>
</protein>
<keyword evidence="1" id="KW-1133">Transmembrane helix</keyword>
<evidence type="ECO:0000313" key="2">
    <source>
        <dbReference type="EMBL" id="KGF31680.1"/>
    </source>
</evidence>
<name>A0A095ZA70_9BURK</name>
<evidence type="ECO:0000313" key="3">
    <source>
        <dbReference type="Proteomes" id="UP000029629"/>
    </source>
</evidence>
<dbReference type="RefSeq" id="WP_036557870.1">
    <property type="nucleotide sequence ID" value="NZ_JRNI01000011.1"/>
</dbReference>
<proteinExistence type="predicted"/>
<dbReference type="eggNOG" id="ENOG502Z9E3">
    <property type="taxonomic scope" value="Bacteria"/>
</dbReference>
<dbReference type="Proteomes" id="UP000029629">
    <property type="component" value="Unassembled WGS sequence"/>
</dbReference>
<keyword evidence="3" id="KW-1185">Reference proteome</keyword>
<gene>
    <name evidence="2" type="ORF">HMPREF2130_02790</name>
</gene>
<feature type="transmembrane region" description="Helical" evidence="1">
    <location>
        <begin position="69"/>
        <end position="90"/>
    </location>
</feature>
<dbReference type="AlphaFoldDB" id="A0A095ZA70"/>
<feature type="transmembrane region" description="Helical" evidence="1">
    <location>
        <begin position="261"/>
        <end position="280"/>
    </location>
</feature>
<evidence type="ECO:0000256" key="1">
    <source>
        <dbReference type="SAM" id="Phobius"/>
    </source>
</evidence>
<organism evidence="2 3">
    <name type="scientific">Oligella urethralis DNF00040</name>
    <dbReference type="NCBI Taxonomy" id="1401065"/>
    <lineage>
        <taxon>Bacteria</taxon>
        <taxon>Pseudomonadati</taxon>
        <taxon>Pseudomonadota</taxon>
        <taxon>Betaproteobacteria</taxon>
        <taxon>Burkholderiales</taxon>
        <taxon>Alcaligenaceae</taxon>
        <taxon>Oligella</taxon>
    </lineage>
</organism>
<keyword evidence="1" id="KW-0472">Membrane</keyword>
<dbReference type="Pfam" id="PF11067">
    <property type="entry name" value="DUF2868"/>
    <property type="match status" value="1"/>
</dbReference>
<sequence length="464" mass="51318">MTRFNELWQTEAVRLKEQHHGPMDDSAYIHALRAQTLSPEQKVFRRADKLAHASGLSQALGNFKRYAKYAFLLLLLLAVMSGIGLAYAALGSRSSEVNLLSAWIAILGIHLLSLIIWLIFLVLPKRSDKDYPLLGQAWLWLTQKLARGPHTGLIANALLSLTRQQRTTTWLLAAASHLIWLLILTTALVSLFFLLSTRRYSFVWETTILSLATLEQIAHALNWLPSRLGFSLPDVAQLISPGAAGDTGLQAAWSHWLINQVLIYGLFLRLIAFATSFFIARHRLARTHIDLKASAYAPLLARLEPIAVTLGVDAPAPAAPTAAVISAPRDLSGNGTLLVGIELDPHQPWPLLELSDAEQVIDGGNIESREQRHALLAELGQRTSPLAQILFICDAAQTPDRSHLNLIQTIAQFAQRHWVLLINRHQPSRDQSALWRKALLDAGMAADAILPDNEAALKLLTNKH</sequence>
<evidence type="ECO:0008006" key="4">
    <source>
        <dbReference type="Google" id="ProtNLM"/>
    </source>
</evidence>
<feature type="transmembrane region" description="Helical" evidence="1">
    <location>
        <begin position="102"/>
        <end position="123"/>
    </location>
</feature>
<feature type="transmembrane region" description="Helical" evidence="1">
    <location>
        <begin position="170"/>
        <end position="195"/>
    </location>
</feature>
<accession>A0A095ZA70</accession>
<dbReference type="InterPro" id="IPR021296">
    <property type="entry name" value="DUF2868"/>
</dbReference>
<keyword evidence="1" id="KW-0812">Transmembrane</keyword>
<dbReference type="EMBL" id="JRNI01000011">
    <property type="protein sequence ID" value="KGF31680.1"/>
    <property type="molecule type" value="Genomic_DNA"/>
</dbReference>
<comment type="caution">
    <text evidence="2">The sequence shown here is derived from an EMBL/GenBank/DDBJ whole genome shotgun (WGS) entry which is preliminary data.</text>
</comment>
<reference evidence="2 3" key="1">
    <citation type="submission" date="2014-07" db="EMBL/GenBank/DDBJ databases">
        <authorList>
            <person name="McCorrison J."/>
            <person name="Sanka R."/>
            <person name="Torralba M."/>
            <person name="Gillis M."/>
            <person name="Haft D.H."/>
            <person name="Methe B."/>
            <person name="Sutton G."/>
            <person name="Nelson K.E."/>
        </authorList>
    </citation>
    <scope>NUCLEOTIDE SEQUENCE [LARGE SCALE GENOMIC DNA]</scope>
    <source>
        <strain evidence="2 3">DNF00040</strain>
    </source>
</reference>